<dbReference type="EMBL" id="OCNF01000002">
    <property type="protein sequence ID" value="SOD65396.1"/>
    <property type="molecule type" value="Genomic_DNA"/>
</dbReference>
<dbReference type="InterPro" id="IPR032774">
    <property type="entry name" value="WG_beta_rep"/>
</dbReference>
<dbReference type="AlphaFoldDB" id="A0A286E3C2"/>
<dbReference type="OrthoDB" id="343240at2"/>
<evidence type="ECO:0000313" key="2">
    <source>
        <dbReference type="EMBL" id="SOD65396.1"/>
    </source>
</evidence>
<gene>
    <name evidence="2" type="ORF">SAMN02746062_00278</name>
</gene>
<evidence type="ECO:0000256" key="1">
    <source>
        <dbReference type="SAM" id="SignalP"/>
    </source>
</evidence>
<name>A0A286E3C2_9NEIS</name>
<feature type="signal peptide" evidence="1">
    <location>
        <begin position="1"/>
        <end position="21"/>
    </location>
</feature>
<reference evidence="2 3" key="1">
    <citation type="submission" date="2017-09" db="EMBL/GenBank/DDBJ databases">
        <authorList>
            <person name="Ehlers B."/>
            <person name="Leendertz F.H."/>
        </authorList>
    </citation>
    <scope>NUCLEOTIDE SEQUENCE [LARGE SCALE GENOMIC DNA]</scope>
    <source>
        <strain evidence="2 3">DSM 16848</strain>
    </source>
</reference>
<proteinExistence type="predicted"/>
<accession>A0A286E3C2</accession>
<keyword evidence="1" id="KW-0732">Signal</keyword>
<sequence length="197" mass="22648">MKLLKITLLFITLLFNSPAYAEKLCAYLANGKRITNDSLGTPIQYKNQQGKVIIPLSAGFKTHAVAPFFSPKCFHKHAWLYNGKDHDFVDNQGKVWYQIYWFDMGVDYPKEGLFRIKQNGLIGYASEKTKKIVIPARFQAAFPFENGRAKVAYRAKSKCDGEGHCWSLPDPTATDLENRYFYINKKGKFLSWVYPDK</sequence>
<evidence type="ECO:0000313" key="3">
    <source>
        <dbReference type="Proteomes" id="UP000219669"/>
    </source>
</evidence>
<feature type="chain" id="PRO_5012515833" evidence="1">
    <location>
        <begin position="22"/>
        <end position="197"/>
    </location>
</feature>
<protein>
    <submittedName>
        <fullName evidence="2">WG containing repeat-containing protein</fullName>
    </submittedName>
</protein>
<dbReference type="Proteomes" id="UP000219669">
    <property type="component" value="Unassembled WGS sequence"/>
</dbReference>
<dbReference type="Pfam" id="PF14903">
    <property type="entry name" value="WG_beta_rep"/>
    <property type="match status" value="1"/>
</dbReference>
<dbReference type="RefSeq" id="WP_097113356.1">
    <property type="nucleotide sequence ID" value="NZ_CP083931.1"/>
</dbReference>
<organism evidence="2 3">
    <name type="scientific">Alysiella filiformis DSM 16848</name>
    <dbReference type="NCBI Taxonomy" id="1120981"/>
    <lineage>
        <taxon>Bacteria</taxon>
        <taxon>Pseudomonadati</taxon>
        <taxon>Pseudomonadota</taxon>
        <taxon>Betaproteobacteria</taxon>
        <taxon>Neisseriales</taxon>
        <taxon>Neisseriaceae</taxon>
        <taxon>Alysiella</taxon>
    </lineage>
</organism>
<keyword evidence="3" id="KW-1185">Reference proteome</keyword>